<dbReference type="PROSITE" id="PS50112">
    <property type="entry name" value="PAS"/>
    <property type="match status" value="1"/>
</dbReference>
<dbReference type="FunFam" id="3.30.450.20:FF:000060">
    <property type="entry name" value="Sensor protein FixL"/>
    <property type="match status" value="1"/>
</dbReference>
<dbReference type="InterPro" id="IPR011712">
    <property type="entry name" value="Sig_transdc_His_kin_sub3_dim/P"/>
</dbReference>
<dbReference type="GO" id="GO:0016020">
    <property type="term" value="C:membrane"/>
    <property type="evidence" value="ECO:0007669"/>
    <property type="project" value="InterPro"/>
</dbReference>
<dbReference type="EMBL" id="CP036269">
    <property type="protein sequence ID" value="QDT41524.1"/>
    <property type="molecule type" value="Genomic_DNA"/>
</dbReference>
<evidence type="ECO:0000256" key="7">
    <source>
        <dbReference type="ARBA" id="ARBA00070616"/>
    </source>
</evidence>
<keyword evidence="3" id="KW-0418">Kinase</keyword>
<dbReference type="InterPro" id="IPR050482">
    <property type="entry name" value="Sensor_HK_TwoCompSys"/>
</dbReference>
<dbReference type="CDD" id="cd16917">
    <property type="entry name" value="HATPase_UhpB-NarQ-NarX-like"/>
    <property type="match status" value="1"/>
</dbReference>
<name>A0A517RCH8_9PLAN</name>
<dbReference type="SMART" id="SM00448">
    <property type="entry name" value="REC"/>
    <property type="match status" value="1"/>
</dbReference>
<reference evidence="12 13" key="1">
    <citation type="submission" date="2019-02" db="EMBL/GenBank/DDBJ databases">
        <title>Deep-cultivation of Planctomycetes and their phenomic and genomic characterization uncovers novel biology.</title>
        <authorList>
            <person name="Wiegand S."/>
            <person name="Jogler M."/>
            <person name="Boedeker C."/>
            <person name="Pinto D."/>
            <person name="Vollmers J."/>
            <person name="Rivas-Marin E."/>
            <person name="Kohn T."/>
            <person name="Peeters S.H."/>
            <person name="Heuer A."/>
            <person name="Rast P."/>
            <person name="Oberbeckmann S."/>
            <person name="Bunk B."/>
            <person name="Jeske O."/>
            <person name="Meyerdierks A."/>
            <person name="Storesund J.E."/>
            <person name="Kallscheuer N."/>
            <person name="Luecker S."/>
            <person name="Lage O.M."/>
            <person name="Pohl T."/>
            <person name="Merkel B.J."/>
            <person name="Hornburger P."/>
            <person name="Mueller R.-W."/>
            <person name="Bruemmer F."/>
            <person name="Labrenz M."/>
            <person name="Spormann A.M."/>
            <person name="Op den Camp H."/>
            <person name="Overmann J."/>
            <person name="Amann R."/>
            <person name="Jetten M.S.M."/>
            <person name="Mascher T."/>
            <person name="Medema M.H."/>
            <person name="Devos D.P."/>
            <person name="Kaster A.-K."/>
            <person name="Ovreas L."/>
            <person name="Rohde M."/>
            <person name="Galperin M.Y."/>
            <person name="Jogler C."/>
        </authorList>
    </citation>
    <scope>NUCLEOTIDE SEQUENCE [LARGE SCALE GENOMIC DNA]</scope>
    <source>
        <strain evidence="12 13">Pan241w</strain>
    </source>
</reference>
<dbReference type="SMART" id="SM00387">
    <property type="entry name" value="HATPase_c"/>
    <property type="match status" value="1"/>
</dbReference>
<keyword evidence="13" id="KW-1185">Reference proteome</keyword>
<dbReference type="InterPro" id="IPR013767">
    <property type="entry name" value="PAS_fold"/>
</dbReference>
<evidence type="ECO:0000256" key="6">
    <source>
        <dbReference type="ARBA" id="ARBA00059827"/>
    </source>
</evidence>
<dbReference type="GO" id="GO:0046983">
    <property type="term" value="F:protein dimerization activity"/>
    <property type="evidence" value="ECO:0007669"/>
    <property type="project" value="InterPro"/>
</dbReference>
<evidence type="ECO:0000259" key="9">
    <source>
        <dbReference type="PROSITE" id="PS50109"/>
    </source>
</evidence>
<evidence type="ECO:0000256" key="1">
    <source>
        <dbReference type="ARBA" id="ARBA00022679"/>
    </source>
</evidence>
<dbReference type="InterPro" id="IPR005467">
    <property type="entry name" value="His_kinase_dom"/>
</dbReference>
<dbReference type="CDD" id="cd00130">
    <property type="entry name" value="PAS"/>
    <property type="match status" value="1"/>
</dbReference>
<evidence type="ECO:0000313" key="13">
    <source>
        <dbReference type="Proteomes" id="UP000317171"/>
    </source>
</evidence>
<dbReference type="KEGG" id="gaz:Pan241w_15870"/>
<dbReference type="PROSITE" id="PS50109">
    <property type="entry name" value="HIS_KIN"/>
    <property type="match status" value="1"/>
</dbReference>
<dbReference type="InterPro" id="IPR011006">
    <property type="entry name" value="CheY-like_superfamily"/>
</dbReference>
<dbReference type="AlphaFoldDB" id="A0A517RCH8"/>
<dbReference type="Gene3D" id="1.20.5.1930">
    <property type="match status" value="1"/>
</dbReference>
<keyword evidence="4" id="KW-0067">ATP-binding</keyword>
<dbReference type="InterPro" id="IPR035965">
    <property type="entry name" value="PAS-like_dom_sf"/>
</dbReference>
<dbReference type="NCBIfam" id="TIGR00229">
    <property type="entry name" value="sensory_box"/>
    <property type="match status" value="1"/>
</dbReference>
<dbReference type="PANTHER" id="PTHR24421:SF58">
    <property type="entry name" value="SIGNAL TRANSDUCTION HISTIDINE-PROTEIN KINASE_PHOSPHATASE UHPB"/>
    <property type="match status" value="1"/>
</dbReference>
<evidence type="ECO:0000256" key="5">
    <source>
        <dbReference type="ARBA" id="ARBA00023012"/>
    </source>
</evidence>
<dbReference type="Pfam" id="PF07730">
    <property type="entry name" value="HisKA_3"/>
    <property type="match status" value="1"/>
</dbReference>
<gene>
    <name evidence="12" type="primary">fixL_1</name>
    <name evidence="12" type="ORF">Pan241w_15870</name>
</gene>
<dbReference type="Pfam" id="PF00989">
    <property type="entry name" value="PAS"/>
    <property type="match status" value="1"/>
</dbReference>
<dbReference type="InterPro" id="IPR000014">
    <property type="entry name" value="PAS"/>
</dbReference>
<sequence>MSNPQGLPVLLVEPDSESRSQLIQILLRDGYRIDIAETQEQMLDRNNWSDYFLIILEHDLPDGRIDELLPQLKQLAPHAELLVVTSQHRIENMIIAFRNGIADYFVKPIDPDLFRASLKRILQNKTVSSELRQTQAQLKAIVDTAIEAVITINRKGIVQSFNPAAEKMFGYQAEEIIDQNVSILTSPPTRTHHDEYIARYLETGESEIVGARRELKACRRDGTTFPIELSVTDIPQFGIFAGIIADISERKQAEQQQNELSRAIAVAGQQERRNLANILHDHLQQVLVGVRIHLDIAKNDTTDETIKQTLVRADELLNQGLEITRSLTAELNPVVLHEEGLATAVEWLAQNMKERYKLNVTLDLDQRANPKSETSKIVLYECIRELLFNVVKHSQTDEAHVSLKHLPNQDIEVTVSDQGIGFDTEQLDHQLSDASGIGLSNVEFRLSLIKGKFWLESQEGAGTTAHIIAYLNSDKVSDPNTGV</sequence>
<dbReference type="Pfam" id="PF02518">
    <property type="entry name" value="HATPase_c"/>
    <property type="match status" value="1"/>
</dbReference>
<feature type="domain" description="Response regulatory" evidence="10">
    <location>
        <begin position="8"/>
        <end position="122"/>
    </location>
</feature>
<dbReference type="PANTHER" id="PTHR24421">
    <property type="entry name" value="NITRATE/NITRITE SENSOR PROTEIN NARX-RELATED"/>
    <property type="match status" value="1"/>
</dbReference>
<evidence type="ECO:0000256" key="8">
    <source>
        <dbReference type="PROSITE-ProRule" id="PRU00169"/>
    </source>
</evidence>
<organism evidence="12 13">
    <name type="scientific">Gimesia alba</name>
    <dbReference type="NCBI Taxonomy" id="2527973"/>
    <lineage>
        <taxon>Bacteria</taxon>
        <taxon>Pseudomonadati</taxon>
        <taxon>Planctomycetota</taxon>
        <taxon>Planctomycetia</taxon>
        <taxon>Planctomycetales</taxon>
        <taxon>Planctomycetaceae</taxon>
        <taxon>Gimesia</taxon>
    </lineage>
</organism>
<comment type="function">
    <text evidence="6">Putative oxygen sensor; modulates the activity of FixJ, a transcriptional activator of nitrogen fixation fixK gene. FixL probably acts as a kinase that phosphorylates FixJ.</text>
</comment>
<dbReference type="Proteomes" id="UP000317171">
    <property type="component" value="Chromosome"/>
</dbReference>
<dbReference type="Gene3D" id="3.30.565.10">
    <property type="entry name" value="Histidine kinase-like ATPase, C-terminal domain"/>
    <property type="match status" value="1"/>
</dbReference>
<accession>A0A517RCH8</accession>
<dbReference type="SMART" id="SM00091">
    <property type="entry name" value="PAS"/>
    <property type="match status" value="1"/>
</dbReference>
<dbReference type="SUPFAM" id="SSF52172">
    <property type="entry name" value="CheY-like"/>
    <property type="match status" value="1"/>
</dbReference>
<dbReference type="PROSITE" id="PS50110">
    <property type="entry name" value="RESPONSE_REGULATORY"/>
    <property type="match status" value="1"/>
</dbReference>
<dbReference type="RefSeq" id="WP_145213241.1">
    <property type="nucleotide sequence ID" value="NZ_CP036269.1"/>
</dbReference>
<evidence type="ECO:0000259" key="11">
    <source>
        <dbReference type="PROSITE" id="PS50112"/>
    </source>
</evidence>
<dbReference type="GO" id="GO:0005524">
    <property type="term" value="F:ATP binding"/>
    <property type="evidence" value="ECO:0007669"/>
    <property type="project" value="UniProtKB-KW"/>
</dbReference>
<feature type="domain" description="Histidine kinase" evidence="9">
    <location>
        <begin position="274"/>
        <end position="473"/>
    </location>
</feature>
<dbReference type="InterPro" id="IPR001789">
    <property type="entry name" value="Sig_transdc_resp-reg_receiver"/>
</dbReference>
<evidence type="ECO:0000256" key="2">
    <source>
        <dbReference type="ARBA" id="ARBA00022741"/>
    </source>
</evidence>
<dbReference type="GO" id="GO:0006355">
    <property type="term" value="P:regulation of DNA-templated transcription"/>
    <property type="evidence" value="ECO:0007669"/>
    <property type="project" value="InterPro"/>
</dbReference>
<evidence type="ECO:0000256" key="3">
    <source>
        <dbReference type="ARBA" id="ARBA00022777"/>
    </source>
</evidence>
<dbReference type="Pfam" id="PF00072">
    <property type="entry name" value="Response_reg"/>
    <property type="match status" value="1"/>
</dbReference>
<dbReference type="GO" id="GO:0000155">
    <property type="term" value="F:phosphorelay sensor kinase activity"/>
    <property type="evidence" value="ECO:0007669"/>
    <property type="project" value="InterPro"/>
</dbReference>
<dbReference type="SUPFAM" id="SSF55874">
    <property type="entry name" value="ATPase domain of HSP90 chaperone/DNA topoisomerase II/histidine kinase"/>
    <property type="match status" value="1"/>
</dbReference>
<protein>
    <recommendedName>
        <fullName evidence="7">Sensor protein FixL</fullName>
    </recommendedName>
</protein>
<evidence type="ECO:0000313" key="12">
    <source>
        <dbReference type="EMBL" id="QDT41524.1"/>
    </source>
</evidence>
<keyword evidence="5" id="KW-0902">Two-component regulatory system</keyword>
<evidence type="ECO:0000256" key="4">
    <source>
        <dbReference type="ARBA" id="ARBA00022840"/>
    </source>
</evidence>
<proteinExistence type="predicted"/>
<keyword evidence="2" id="KW-0547">Nucleotide-binding</keyword>
<dbReference type="SUPFAM" id="SSF55785">
    <property type="entry name" value="PYP-like sensor domain (PAS domain)"/>
    <property type="match status" value="1"/>
</dbReference>
<evidence type="ECO:0000259" key="10">
    <source>
        <dbReference type="PROSITE" id="PS50110"/>
    </source>
</evidence>
<dbReference type="Gene3D" id="3.30.450.20">
    <property type="entry name" value="PAS domain"/>
    <property type="match status" value="1"/>
</dbReference>
<comment type="caution">
    <text evidence="8">Lacks conserved residue(s) required for the propagation of feature annotation.</text>
</comment>
<dbReference type="CDD" id="cd00156">
    <property type="entry name" value="REC"/>
    <property type="match status" value="1"/>
</dbReference>
<dbReference type="Gene3D" id="3.40.50.2300">
    <property type="match status" value="1"/>
</dbReference>
<dbReference type="InterPro" id="IPR003594">
    <property type="entry name" value="HATPase_dom"/>
</dbReference>
<feature type="domain" description="PAS" evidence="11">
    <location>
        <begin position="134"/>
        <end position="204"/>
    </location>
</feature>
<dbReference type="InterPro" id="IPR036890">
    <property type="entry name" value="HATPase_C_sf"/>
</dbReference>
<keyword evidence="1 12" id="KW-0808">Transferase</keyword>
<dbReference type="OrthoDB" id="236031at2"/>